<dbReference type="InParanoid" id="E1ZEI4"/>
<accession>E1ZEI4</accession>
<dbReference type="RefSeq" id="XP_005847769.1">
    <property type="nucleotide sequence ID" value="XM_005847707.1"/>
</dbReference>
<dbReference type="EMBL" id="GL433844">
    <property type="protein sequence ID" value="EFN55667.1"/>
    <property type="molecule type" value="Genomic_DNA"/>
</dbReference>
<proteinExistence type="predicted"/>
<dbReference type="GeneID" id="17354876"/>
<reference evidence="1 2" key="1">
    <citation type="journal article" date="2010" name="Plant Cell">
        <title>The Chlorella variabilis NC64A genome reveals adaptation to photosymbiosis, coevolution with viruses, and cryptic sex.</title>
        <authorList>
            <person name="Blanc G."/>
            <person name="Duncan G."/>
            <person name="Agarkova I."/>
            <person name="Borodovsky M."/>
            <person name="Gurnon J."/>
            <person name="Kuo A."/>
            <person name="Lindquist E."/>
            <person name="Lucas S."/>
            <person name="Pangilinan J."/>
            <person name="Polle J."/>
            <person name="Salamov A."/>
            <person name="Terry A."/>
            <person name="Yamada T."/>
            <person name="Dunigan D.D."/>
            <person name="Grigoriev I.V."/>
            <person name="Claverie J.M."/>
            <person name="Van Etten J.L."/>
        </authorList>
    </citation>
    <scope>NUCLEOTIDE SEQUENCE [LARGE SCALE GENOMIC DNA]</scope>
    <source>
        <strain evidence="1 2">NC64A</strain>
    </source>
</reference>
<name>E1ZEI4_CHLVA</name>
<protein>
    <submittedName>
        <fullName evidence="1">Expressed protein</fullName>
    </submittedName>
</protein>
<gene>
    <name evidence="1" type="ORF">CHLNCDRAFT_133890</name>
</gene>
<dbReference type="AlphaFoldDB" id="E1ZEI4"/>
<dbReference type="Proteomes" id="UP000008141">
    <property type="component" value="Unassembled WGS sequence"/>
</dbReference>
<evidence type="ECO:0000313" key="1">
    <source>
        <dbReference type="EMBL" id="EFN55667.1"/>
    </source>
</evidence>
<organism evidence="2">
    <name type="scientific">Chlorella variabilis</name>
    <name type="common">Green alga</name>
    <dbReference type="NCBI Taxonomy" id="554065"/>
    <lineage>
        <taxon>Eukaryota</taxon>
        <taxon>Viridiplantae</taxon>
        <taxon>Chlorophyta</taxon>
        <taxon>core chlorophytes</taxon>
        <taxon>Trebouxiophyceae</taxon>
        <taxon>Chlorellales</taxon>
        <taxon>Chlorellaceae</taxon>
        <taxon>Chlorella clade</taxon>
        <taxon>Chlorella</taxon>
    </lineage>
</organism>
<dbReference type="KEGG" id="cvr:CHLNCDRAFT_133890"/>
<keyword evidence="2" id="KW-1185">Reference proteome</keyword>
<sequence>MTLADAEALMQLTRTLGLPWTAWNLHMRCPPDMLVDLSSNGCGIGMPLQLTAWGSLVKTYLQQA</sequence>
<evidence type="ECO:0000313" key="2">
    <source>
        <dbReference type="Proteomes" id="UP000008141"/>
    </source>
</evidence>